<dbReference type="PIRSF" id="PIRSF004682">
    <property type="entry name" value="GmhB"/>
    <property type="match status" value="1"/>
</dbReference>
<evidence type="ECO:0000313" key="18">
    <source>
        <dbReference type="EMBL" id="SJM96248.1"/>
    </source>
</evidence>
<feature type="active site" description="Nucleophile" evidence="15">
    <location>
        <position position="11"/>
    </location>
</feature>
<name>A0A1R4HJ33_9GAMM</name>
<feature type="site" description="Contributes to substrate recognition" evidence="16">
    <location>
        <position position="102"/>
    </location>
</feature>
<evidence type="ECO:0000256" key="8">
    <source>
        <dbReference type="ARBA" id="ARBA00022723"/>
    </source>
</evidence>
<evidence type="ECO:0000256" key="15">
    <source>
        <dbReference type="PIRSR" id="PIRSR004682-1"/>
    </source>
</evidence>
<dbReference type="GO" id="GO:0005975">
    <property type="term" value="P:carbohydrate metabolic process"/>
    <property type="evidence" value="ECO:0007669"/>
    <property type="project" value="InterPro"/>
</dbReference>
<dbReference type="CDD" id="cd07503">
    <property type="entry name" value="HAD_HisB-N"/>
    <property type="match status" value="1"/>
</dbReference>
<evidence type="ECO:0000256" key="13">
    <source>
        <dbReference type="ARBA" id="ARBA00061616"/>
    </source>
</evidence>
<keyword evidence="12 14" id="KW-0119">Carbohydrate metabolism</keyword>
<dbReference type="InterPro" id="IPR004446">
    <property type="entry name" value="Heptose_bisP_phosphatase"/>
</dbReference>
<proteinExistence type="inferred from homology"/>
<dbReference type="NCBIfam" id="TIGR01656">
    <property type="entry name" value="Histidinol-ppas"/>
    <property type="match status" value="1"/>
</dbReference>
<feature type="binding site" evidence="17">
    <location>
        <position position="101"/>
    </location>
    <ligand>
        <name>Zn(2+)</name>
        <dbReference type="ChEBI" id="CHEBI:29105"/>
    </ligand>
</feature>
<evidence type="ECO:0000256" key="3">
    <source>
        <dbReference type="ARBA" id="ARBA00001947"/>
    </source>
</evidence>
<evidence type="ECO:0000256" key="9">
    <source>
        <dbReference type="ARBA" id="ARBA00022801"/>
    </source>
</evidence>
<reference evidence="19" key="1">
    <citation type="submission" date="2017-02" db="EMBL/GenBank/DDBJ databases">
        <authorList>
            <person name="Daims H."/>
        </authorList>
    </citation>
    <scope>NUCLEOTIDE SEQUENCE [LARGE SCALE GENOMIC DNA]</scope>
</reference>
<feature type="binding site" evidence="17">
    <location>
        <position position="9"/>
    </location>
    <ligand>
        <name>Mg(2+)</name>
        <dbReference type="ChEBI" id="CHEBI:18420"/>
    </ligand>
</feature>
<keyword evidence="19" id="KW-1185">Reference proteome</keyword>
<comment type="cofactor">
    <cofactor evidence="2 17">
        <name>Mg(2+)</name>
        <dbReference type="ChEBI" id="CHEBI:18420"/>
    </cofactor>
</comment>
<feature type="binding site" evidence="17">
    <location>
        <position position="128"/>
    </location>
    <ligand>
        <name>Mg(2+)</name>
        <dbReference type="ChEBI" id="CHEBI:18420"/>
    </ligand>
</feature>
<evidence type="ECO:0000313" key="19">
    <source>
        <dbReference type="Proteomes" id="UP000195667"/>
    </source>
</evidence>
<comment type="subcellular location">
    <subcellularLocation>
        <location evidence="4 14">Cytoplasm</location>
    </subcellularLocation>
</comment>
<evidence type="ECO:0000256" key="5">
    <source>
        <dbReference type="ARBA" id="ARBA00004708"/>
    </source>
</evidence>
<dbReference type="PANTHER" id="PTHR42891:SF1">
    <property type="entry name" value="D-GLYCERO-BETA-D-MANNO-HEPTOSE-1,7-BISPHOSPHATE 7-PHOSPHATASE"/>
    <property type="match status" value="1"/>
</dbReference>
<dbReference type="SUPFAM" id="SSF56784">
    <property type="entry name" value="HAD-like"/>
    <property type="match status" value="1"/>
</dbReference>
<comment type="pathway">
    <text evidence="5">Nucleotide-sugar biosynthesis; ADP-L-glycero-beta-D-manno-heptose biosynthesis; ADP-L-glycero-beta-D-manno-heptose from D-glycero-beta-D-manno-heptose 7-phosphate: step 2/4.</text>
</comment>
<evidence type="ECO:0000256" key="4">
    <source>
        <dbReference type="ARBA" id="ARBA00004496"/>
    </source>
</evidence>
<dbReference type="RefSeq" id="WP_087145131.1">
    <property type="nucleotide sequence ID" value="NZ_FUKI01000166.1"/>
</dbReference>
<dbReference type="InterPro" id="IPR006543">
    <property type="entry name" value="Histidinol-phos"/>
</dbReference>
<dbReference type="Gene3D" id="3.40.50.1000">
    <property type="entry name" value="HAD superfamily/HAD-like"/>
    <property type="match status" value="1"/>
</dbReference>
<dbReference type="InterPro" id="IPR023214">
    <property type="entry name" value="HAD_sf"/>
</dbReference>
<feature type="site" description="Stabilizes the phosphoryl group" evidence="16">
    <location>
        <position position="103"/>
    </location>
</feature>
<dbReference type="NCBIfam" id="NF006506">
    <property type="entry name" value="PRK08942.1"/>
    <property type="match status" value="1"/>
</dbReference>
<dbReference type="OrthoDB" id="9781367at2"/>
<comment type="cofactor">
    <cofactor evidence="3 17">
        <name>Zn(2+)</name>
        <dbReference type="ChEBI" id="CHEBI:29105"/>
    </cofactor>
</comment>
<dbReference type="GO" id="GO:0034200">
    <property type="term" value="F:D-glycero-beta-D-manno-heptose 1,7-bisphosphate 7-phosphatase activity"/>
    <property type="evidence" value="ECO:0007669"/>
    <property type="project" value="UniProtKB-EC"/>
</dbReference>
<gene>
    <name evidence="18" type="ORF">CRENPOLYSF1_860034</name>
</gene>
<feature type="site" description="Stabilizes the phosphoryl group" evidence="16">
    <location>
        <position position="52"/>
    </location>
</feature>
<feature type="binding site" evidence="17">
    <location>
        <position position="11"/>
    </location>
    <ligand>
        <name>Mg(2+)</name>
        <dbReference type="ChEBI" id="CHEBI:18420"/>
    </ligand>
</feature>
<keyword evidence="10 17" id="KW-0862">Zinc</keyword>
<dbReference type="NCBIfam" id="TIGR01662">
    <property type="entry name" value="HAD-SF-IIIA"/>
    <property type="match status" value="1"/>
</dbReference>
<evidence type="ECO:0000256" key="16">
    <source>
        <dbReference type="PIRSR" id="PIRSR004682-3"/>
    </source>
</evidence>
<evidence type="ECO:0000256" key="6">
    <source>
        <dbReference type="ARBA" id="ARBA00011245"/>
    </source>
</evidence>
<keyword evidence="9 14" id="KW-0378">Hydrolase</keyword>
<dbReference type="EMBL" id="FUKI01000166">
    <property type="protein sequence ID" value="SJM96248.1"/>
    <property type="molecule type" value="Genomic_DNA"/>
</dbReference>
<evidence type="ECO:0000256" key="17">
    <source>
        <dbReference type="PIRSR" id="PIRSR004682-4"/>
    </source>
</evidence>
<dbReference type="Pfam" id="PF13242">
    <property type="entry name" value="Hydrolase_like"/>
    <property type="match status" value="1"/>
</dbReference>
<comment type="similarity">
    <text evidence="13 14">Belongs to the gmhB family.</text>
</comment>
<keyword evidence="8 17" id="KW-0479">Metal-binding</keyword>
<feature type="binding site" evidence="17">
    <location>
        <position position="93"/>
    </location>
    <ligand>
        <name>Zn(2+)</name>
        <dbReference type="ChEBI" id="CHEBI:29105"/>
    </ligand>
</feature>
<dbReference type="FunFam" id="3.40.50.1000:FF:000168">
    <property type="entry name" value="D,D-heptose 1,7-bisphosphate phosphatase"/>
    <property type="match status" value="1"/>
</dbReference>
<keyword evidence="11 17" id="KW-0460">Magnesium</keyword>
<evidence type="ECO:0000256" key="2">
    <source>
        <dbReference type="ARBA" id="ARBA00001946"/>
    </source>
</evidence>
<feature type="active site" description="Nucleophile" evidence="15">
    <location>
        <position position="9"/>
    </location>
</feature>
<comment type="catalytic activity">
    <reaction evidence="1">
        <text>D-glycero-beta-D-manno-heptose 1,7-bisphosphate + H2O = D-glycero-beta-D-manno-heptose 1-phosphate + phosphate</text>
        <dbReference type="Rhea" id="RHEA:28518"/>
        <dbReference type="ChEBI" id="CHEBI:15377"/>
        <dbReference type="ChEBI" id="CHEBI:43474"/>
        <dbReference type="ChEBI" id="CHEBI:60208"/>
        <dbReference type="ChEBI" id="CHEBI:61593"/>
        <dbReference type="EC" id="3.1.3.82"/>
    </reaction>
</comment>
<evidence type="ECO:0000256" key="11">
    <source>
        <dbReference type="ARBA" id="ARBA00022842"/>
    </source>
</evidence>
<feature type="binding site" evidence="17">
    <location>
        <position position="99"/>
    </location>
    <ligand>
        <name>Zn(2+)</name>
        <dbReference type="ChEBI" id="CHEBI:29105"/>
    </ligand>
</feature>
<dbReference type="EC" id="3.1.3.-" evidence="14"/>
<evidence type="ECO:0000256" key="12">
    <source>
        <dbReference type="ARBA" id="ARBA00023277"/>
    </source>
</evidence>
<feature type="binding site" evidence="17">
    <location>
        <position position="91"/>
    </location>
    <ligand>
        <name>Zn(2+)</name>
        <dbReference type="ChEBI" id="CHEBI:29105"/>
    </ligand>
</feature>
<evidence type="ECO:0000256" key="1">
    <source>
        <dbReference type="ARBA" id="ARBA00001226"/>
    </source>
</evidence>
<dbReference type="InterPro" id="IPR036412">
    <property type="entry name" value="HAD-like_sf"/>
</dbReference>
<dbReference type="AlphaFoldDB" id="A0A1R4HJ33"/>
<comment type="subunit">
    <text evidence="6">Monomer.</text>
</comment>
<dbReference type="InterPro" id="IPR006549">
    <property type="entry name" value="HAD-SF_hydro_IIIA"/>
</dbReference>
<protein>
    <recommendedName>
        <fullName evidence="14">D,D-heptose 1,7-bisphosphate phosphatase</fullName>
        <ecNumber evidence="14">3.1.3.-</ecNumber>
    </recommendedName>
</protein>
<evidence type="ECO:0000256" key="10">
    <source>
        <dbReference type="ARBA" id="ARBA00022833"/>
    </source>
</evidence>
<dbReference type="GO" id="GO:0046872">
    <property type="term" value="F:metal ion binding"/>
    <property type="evidence" value="ECO:0007669"/>
    <property type="project" value="UniProtKB-KW"/>
</dbReference>
<organism evidence="18 19">
    <name type="scientific">Crenothrix polyspora</name>
    <dbReference type="NCBI Taxonomy" id="360316"/>
    <lineage>
        <taxon>Bacteria</taxon>
        <taxon>Pseudomonadati</taxon>
        <taxon>Pseudomonadota</taxon>
        <taxon>Gammaproteobacteria</taxon>
        <taxon>Methylococcales</taxon>
        <taxon>Crenotrichaceae</taxon>
        <taxon>Crenothrix</taxon>
    </lineage>
</organism>
<sequence>MPQPYILLDRDGVINEDSDHFIKSPDEWLPIAGSLEAIALLNQHGFKVVVITNQSGIARGLLDNNTLQAIHTKMQRMAIEKGGHIDVIYICPHGPDSGCPCRKPKPGLLEQFAQEKQIDLKDTVFIGDSYRDIQAAYAAGATPILVKTGKGVTTLAHHPDLNIGIFDNLYDAARHLSTRRF</sequence>
<accession>A0A1R4HJ33</accession>
<evidence type="ECO:0000256" key="14">
    <source>
        <dbReference type="PIRNR" id="PIRNR004682"/>
    </source>
</evidence>
<evidence type="ECO:0000256" key="7">
    <source>
        <dbReference type="ARBA" id="ARBA00022490"/>
    </source>
</evidence>
<keyword evidence="7 14" id="KW-0963">Cytoplasm</keyword>
<dbReference type="GO" id="GO:0005737">
    <property type="term" value="C:cytoplasm"/>
    <property type="evidence" value="ECO:0007669"/>
    <property type="project" value="UniProtKB-SubCell"/>
</dbReference>
<dbReference type="Proteomes" id="UP000195667">
    <property type="component" value="Unassembled WGS sequence"/>
</dbReference>
<dbReference type="PANTHER" id="PTHR42891">
    <property type="entry name" value="D-GLYCERO-BETA-D-MANNO-HEPTOSE-1,7-BISPHOSPHATE 7-PHOSPHATASE"/>
    <property type="match status" value="1"/>
</dbReference>